<comment type="caution">
    <text evidence="2">The sequence shown here is derived from an EMBL/GenBank/DDBJ whole genome shotgun (WGS) entry which is preliminary data.</text>
</comment>
<dbReference type="Proteomes" id="UP000182860">
    <property type="component" value="Unassembled WGS sequence"/>
</dbReference>
<gene>
    <name evidence="2" type="ORF">AUJ35_00680</name>
</gene>
<accession>A0A1J4TCL8</accession>
<keyword evidence="1" id="KW-1133">Transmembrane helix</keyword>
<protein>
    <submittedName>
        <fullName evidence="2">Uncharacterized protein</fullName>
    </submittedName>
</protein>
<keyword evidence="1" id="KW-0472">Membrane</keyword>
<feature type="transmembrane region" description="Helical" evidence="1">
    <location>
        <begin position="12"/>
        <end position="31"/>
    </location>
</feature>
<evidence type="ECO:0000313" key="3">
    <source>
        <dbReference type="Proteomes" id="UP000182860"/>
    </source>
</evidence>
<keyword evidence="1" id="KW-0812">Transmembrane</keyword>
<dbReference type="EMBL" id="MNUV01000012">
    <property type="protein sequence ID" value="OIO08222.1"/>
    <property type="molecule type" value="Genomic_DNA"/>
</dbReference>
<proteinExistence type="predicted"/>
<organism evidence="2 3">
    <name type="scientific">Candidatus Falkowbacteria bacterium CG1_02_41_21</name>
    <dbReference type="NCBI Taxonomy" id="1805147"/>
    <lineage>
        <taxon>Bacteria</taxon>
        <taxon>Candidatus Falkowiibacteriota</taxon>
    </lineage>
</organism>
<evidence type="ECO:0000256" key="1">
    <source>
        <dbReference type="SAM" id="Phobius"/>
    </source>
</evidence>
<dbReference type="AlphaFoldDB" id="A0A1J4TCL8"/>
<reference evidence="2 3" key="1">
    <citation type="journal article" date="2016" name="Environ. Microbiol.">
        <title>Genomic resolution of a cold subsurface aquifer community provides metabolic insights for novel microbes adapted to high CO concentrations.</title>
        <authorList>
            <person name="Probst A.J."/>
            <person name="Castelle C.J."/>
            <person name="Singh A."/>
            <person name="Brown C.T."/>
            <person name="Anantharaman K."/>
            <person name="Sharon I."/>
            <person name="Hug L.A."/>
            <person name="Burstein D."/>
            <person name="Emerson J.B."/>
            <person name="Thomas B.C."/>
            <person name="Banfield J.F."/>
        </authorList>
    </citation>
    <scope>NUCLEOTIDE SEQUENCE [LARGE SCALE GENOMIC DNA]</scope>
    <source>
        <strain evidence="2">CG1_02_41_21</strain>
    </source>
</reference>
<evidence type="ECO:0000313" key="2">
    <source>
        <dbReference type="EMBL" id="OIO08222.1"/>
    </source>
</evidence>
<name>A0A1J4TCL8_9BACT</name>
<sequence length="397" mass="44643">MFMKVLKIILKLIVYGFAVIGLILTAGWFAVKYNLTMTVAMVDKNNDKYQAASLKYAAADKYDQLATSTSGSTSTLAIDDLERQITELNNTSQQLSELKLRKLRDLCKISVIGEAAPVNAKNILDVYKQNASEWLFNQMVLAVSLRLENNADWQSRLDDCDTVSIISLSEAEIIKAYAAAQGQNIFSWSNTESWSVVERAVLKDEAVIRKAAKEAGVDPRTIVSILIVEQLRLYNTQREYFEKFFKPLSILASANKMAWGVMAIKEITAIDVEKNLTSPNSAFYIGESYTHLLDFTSADIPKERYDRLTNNKDHYYSYLYGGLLIKQLIAQWDKSGYNIARRPELISTLFNIGFTRSKPKADPQVGGSIITISGVDYTFGSLSHEFYYSGLLSQFGY</sequence>